<name>A0AA86MNX0_9CLOT</name>
<dbReference type="EMBL" id="CAKJVE010000004">
    <property type="protein sequence ID" value="CAG9708849.1"/>
    <property type="molecule type" value="Genomic_DNA"/>
</dbReference>
<organism evidence="1 2">
    <name type="scientific">Clostridium neonatale</name>
    <dbReference type="NCBI Taxonomy" id="137838"/>
    <lineage>
        <taxon>Bacteria</taxon>
        <taxon>Bacillati</taxon>
        <taxon>Bacillota</taxon>
        <taxon>Clostridia</taxon>
        <taxon>Eubacteriales</taxon>
        <taxon>Clostridiaceae</taxon>
        <taxon>Clostridium</taxon>
    </lineage>
</organism>
<reference evidence="1" key="1">
    <citation type="submission" date="2021-10" db="EMBL/GenBank/DDBJ databases">
        <authorList>
            <person name="Mesa V."/>
        </authorList>
    </citation>
    <scope>NUCLEOTIDE SEQUENCE</scope>
    <source>
        <strain evidence="1">CC3_PB</strain>
    </source>
</reference>
<evidence type="ECO:0000313" key="1">
    <source>
        <dbReference type="EMBL" id="CAG9708849.1"/>
    </source>
</evidence>
<dbReference type="AlphaFoldDB" id="A0AA86MNX0"/>
<gene>
    <name evidence="1" type="ORF">CNEO_43864</name>
</gene>
<evidence type="ECO:0000313" key="2">
    <source>
        <dbReference type="Proteomes" id="UP000789738"/>
    </source>
</evidence>
<comment type="caution">
    <text evidence="1">The sequence shown here is derived from an EMBL/GenBank/DDBJ whole genome shotgun (WGS) entry which is preliminary data.</text>
</comment>
<dbReference type="RefSeq" id="WP_125148452.1">
    <property type="nucleotide sequence ID" value="NZ_CAKJVD010000035.1"/>
</dbReference>
<dbReference type="Proteomes" id="UP000789738">
    <property type="component" value="Unassembled WGS sequence"/>
</dbReference>
<accession>A0AA86MNX0</accession>
<protein>
    <submittedName>
        <fullName evidence="1">Uncharacterized protein</fullName>
    </submittedName>
</protein>
<sequence>MKNIFTVNDIITIVMEEVTSLKEKQIYSIENDEYNLPKPILDKLSSLNKYEFDEFTKRVSIIAEEILEMQSGELNELNIFHAEITFLIEDILGKEWIN</sequence>
<proteinExistence type="predicted"/>
<dbReference type="GeneID" id="68877008"/>